<accession>A0AAD9MI06</accession>
<name>A0AAD9MI06_PROWI</name>
<dbReference type="Gene3D" id="6.10.140.1350">
    <property type="match status" value="1"/>
</dbReference>
<dbReference type="GO" id="GO:0051028">
    <property type="term" value="P:mRNA transport"/>
    <property type="evidence" value="ECO:0007669"/>
    <property type="project" value="UniProtKB-KW"/>
</dbReference>
<protein>
    <submittedName>
        <fullName evidence="10">Uncharacterized protein</fullName>
    </submittedName>
</protein>
<evidence type="ECO:0000313" key="11">
    <source>
        <dbReference type="Proteomes" id="UP001255856"/>
    </source>
</evidence>
<evidence type="ECO:0000256" key="5">
    <source>
        <dbReference type="ARBA" id="ARBA00023010"/>
    </source>
</evidence>
<dbReference type="GO" id="GO:0008139">
    <property type="term" value="F:nuclear localization sequence binding"/>
    <property type="evidence" value="ECO:0007669"/>
    <property type="project" value="InterPro"/>
</dbReference>
<keyword evidence="3" id="KW-0509">mRNA transport</keyword>
<dbReference type="GO" id="GO:0005643">
    <property type="term" value="C:nuclear pore"/>
    <property type="evidence" value="ECO:0007669"/>
    <property type="project" value="UniProtKB-SubCell"/>
</dbReference>
<feature type="region of interest" description="Disordered" evidence="9">
    <location>
        <begin position="327"/>
        <end position="348"/>
    </location>
</feature>
<sequence>MDVNTSLIARRGSASASCPSDDDVPRLDCKCHSIRNYLSVPRLIIHARRSLFGAAPAPAFGGASSAPAFGAGAGALVPFGAAAPQQAPQQASTTLVTQDNRPIVHSTKWADIAPAAQNELLELEKLIVQLREDSAALDADERLRDPAAARQRLPEAADSLRQDASALSSRLRAGDDASAVLRDRVIGVLRATETTLHVFQRSHQWREAGRLPPGAPPPPQLLELLNRGVVLPNPFLATTLDESVAQLDALRRALGALRSALPGDGDGAGPGPAGEPGIQALNATLREQQELILAAAARVQAVTDALAGRKAAFLSARREQGRYEDPFAAAARAEPGPGQAGLASRRLA</sequence>
<keyword evidence="5" id="KW-0811">Translocation</keyword>
<evidence type="ECO:0000256" key="7">
    <source>
        <dbReference type="ARBA" id="ARBA00023242"/>
    </source>
</evidence>
<evidence type="ECO:0000256" key="1">
    <source>
        <dbReference type="ARBA" id="ARBA00004567"/>
    </source>
</evidence>
<evidence type="ECO:0000256" key="2">
    <source>
        <dbReference type="ARBA" id="ARBA00022448"/>
    </source>
</evidence>
<evidence type="ECO:0000256" key="8">
    <source>
        <dbReference type="SAM" id="Coils"/>
    </source>
</evidence>
<feature type="coiled-coil region" evidence="8">
    <location>
        <begin position="113"/>
        <end position="140"/>
    </location>
</feature>
<keyword evidence="11" id="KW-1185">Reference proteome</keyword>
<dbReference type="InterPro" id="IPR024882">
    <property type="entry name" value="NUP58/p45/49"/>
</dbReference>
<comment type="caution">
    <text evidence="10">The sequence shown here is derived from an EMBL/GenBank/DDBJ whole genome shotgun (WGS) entry which is preliminary data.</text>
</comment>
<keyword evidence="7" id="KW-0539">Nucleus</keyword>
<dbReference type="Proteomes" id="UP001255856">
    <property type="component" value="Unassembled WGS sequence"/>
</dbReference>
<dbReference type="GO" id="GO:0017056">
    <property type="term" value="F:structural constituent of nuclear pore"/>
    <property type="evidence" value="ECO:0007669"/>
    <property type="project" value="InterPro"/>
</dbReference>
<organism evidence="10 11">
    <name type="scientific">Prototheca wickerhamii</name>
    <dbReference type="NCBI Taxonomy" id="3111"/>
    <lineage>
        <taxon>Eukaryota</taxon>
        <taxon>Viridiplantae</taxon>
        <taxon>Chlorophyta</taxon>
        <taxon>core chlorophytes</taxon>
        <taxon>Trebouxiophyceae</taxon>
        <taxon>Chlorellales</taxon>
        <taxon>Chlorellaceae</taxon>
        <taxon>Prototheca</taxon>
    </lineage>
</organism>
<gene>
    <name evidence="10" type="ORF">QBZ16_003085</name>
</gene>
<proteinExistence type="predicted"/>
<dbReference type="GO" id="GO:0015031">
    <property type="term" value="P:protein transport"/>
    <property type="evidence" value="ECO:0007669"/>
    <property type="project" value="UniProtKB-KW"/>
</dbReference>
<feature type="region of interest" description="Disordered" evidence="9">
    <location>
        <begin position="1"/>
        <end position="21"/>
    </location>
</feature>
<evidence type="ECO:0000256" key="9">
    <source>
        <dbReference type="SAM" id="MobiDB-lite"/>
    </source>
</evidence>
<comment type="subcellular location">
    <subcellularLocation>
        <location evidence="1">Nucleus</location>
        <location evidence="1">Nuclear pore complex</location>
    </subcellularLocation>
</comment>
<dbReference type="PANTHER" id="PTHR13437">
    <property type="entry name" value="NUCLEOPORIN P58/P45 NUCLEOPORIN-LIKE PROTEIN 1"/>
    <property type="match status" value="1"/>
</dbReference>
<reference evidence="10" key="1">
    <citation type="submission" date="2021-01" db="EMBL/GenBank/DDBJ databases">
        <authorList>
            <person name="Eckstrom K.M.E."/>
        </authorList>
    </citation>
    <scope>NUCLEOTIDE SEQUENCE</scope>
    <source>
        <strain evidence="10">UVCC 0001</strain>
    </source>
</reference>
<evidence type="ECO:0000256" key="6">
    <source>
        <dbReference type="ARBA" id="ARBA00023132"/>
    </source>
</evidence>
<keyword evidence="8" id="KW-0175">Coiled coil</keyword>
<dbReference type="EMBL" id="JASFZW010000003">
    <property type="protein sequence ID" value="KAK2079394.1"/>
    <property type="molecule type" value="Genomic_DNA"/>
</dbReference>
<keyword evidence="4" id="KW-0653">Protein transport</keyword>
<evidence type="ECO:0000313" key="10">
    <source>
        <dbReference type="EMBL" id="KAK2079394.1"/>
    </source>
</evidence>
<keyword evidence="2" id="KW-0813">Transport</keyword>
<evidence type="ECO:0000256" key="3">
    <source>
        <dbReference type="ARBA" id="ARBA00022816"/>
    </source>
</evidence>
<dbReference type="AlphaFoldDB" id="A0AAD9MI06"/>
<dbReference type="PANTHER" id="PTHR13437:SF2">
    <property type="entry name" value="NUCLEOPORIN P58_P45"/>
    <property type="match status" value="1"/>
</dbReference>
<evidence type="ECO:0000256" key="4">
    <source>
        <dbReference type="ARBA" id="ARBA00022927"/>
    </source>
</evidence>
<keyword evidence="6" id="KW-0906">Nuclear pore complex</keyword>